<evidence type="ECO:0008006" key="3">
    <source>
        <dbReference type="Google" id="ProtNLM"/>
    </source>
</evidence>
<sequence length="175" mass="20066">MKSESTSSNRAAAFVQNMIELCKRSNGARSALRRAASQEQEACIYMYLSPWIDLTDNRKRKIYTLVASMLASEKDVGSGSLSLGKVLQLAVKKRIKKDGSNKEPPSDPRFRRLLATDGVDDALLVLRPIIRLIQARCPGQLDYVSLLRDLEWYDERVRIRWARDFFRTVEEQEDI</sequence>
<protein>
    <recommendedName>
        <fullName evidence="3">Type I-E CRISPR-associated protein Cse2/CasB</fullName>
    </recommendedName>
</protein>
<dbReference type="Gene3D" id="1.10.520.40">
    <property type="entry name" value="CRISPR-associated protein Cse2"/>
    <property type="match status" value="1"/>
</dbReference>
<dbReference type="Proteomes" id="UP000271003">
    <property type="component" value="Chromosome"/>
</dbReference>
<keyword evidence="2" id="KW-1185">Reference proteome</keyword>
<evidence type="ECO:0000313" key="2">
    <source>
        <dbReference type="Proteomes" id="UP000271003"/>
    </source>
</evidence>
<dbReference type="KEGG" id="sutt:SUTMEG_16400"/>
<dbReference type="InterPro" id="IPR013382">
    <property type="entry name" value="CRISPR-assoc_prot_Cse2"/>
</dbReference>
<proteinExistence type="predicted"/>
<organism evidence="1 2">
    <name type="scientific">Sutterella megalosphaeroides</name>
    <dbReference type="NCBI Taxonomy" id="2494234"/>
    <lineage>
        <taxon>Bacteria</taxon>
        <taxon>Pseudomonadati</taxon>
        <taxon>Pseudomonadota</taxon>
        <taxon>Betaproteobacteria</taxon>
        <taxon>Burkholderiales</taxon>
        <taxon>Sutterellaceae</taxon>
        <taxon>Sutterella</taxon>
    </lineage>
</organism>
<evidence type="ECO:0000313" key="1">
    <source>
        <dbReference type="EMBL" id="BBF23749.1"/>
    </source>
</evidence>
<dbReference type="EMBL" id="AP018786">
    <property type="protein sequence ID" value="BBF23749.1"/>
    <property type="molecule type" value="Genomic_DNA"/>
</dbReference>
<dbReference type="AlphaFoldDB" id="A0A2Z6IBA0"/>
<dbReference type="Pfam" id="PF09485">
    <property type="entry name" value="CRISPR_Cse2"/>
    <property type="match status" value="1"/>
</dbReference>
<name>A0A2Z6IBA0_9BURK</name>
<dbReference type="RefSeq" id="WP_120177323.1">
    <property type="nucleotide sequence ID" value="NZ_AP018786.1"/>
</dbReference>
<dbReference type="CDD" id="cd09731">
    <property type="entry name" value="Cse2_I-E"/>
    <property type="match status" value="1"/>
</dbReference>
<dbReference type="InterPro" id="IPR038287">
    <property type="entry name" value="Cse2_sf"/>
</dbReference>
<accession>A0A2Z6IBA0</accession>
<dbReference type="NCBIfam" id="TIGR02548">
    <property type="entry name" value="casB_cse2"/>
    <property type="match status" value="1"/>
</dbReference>
<reference evidence="1 2" key="1">
    <citation type="journal article" date="2018" name="Int. J. Syst. Evol. Microbiol.">
        <title>Mesosutterella multiformis gen. nov., sp. nov., a member of the family Sutterellaceae and Sutterella megalosphaeroides sp. nov., isolated from human faeces.</title>
        <authorList>
            <person name="Sakamoto M."/>
            <person name="Ikeyama N."/>
            <person name="Kunihiro T."/>
            <person name="Iino T."/>
            <person name="Yuki M."/>
            <person name="Ohkuma M."/>
        </authorList>
    </citation>
    <scope>NUCLEOTIDE SEQUENCE [LARGE SCALE GENOMIC DNA]</scope>
    <source>
        <strain evidence="1 2">6FBBBH3</strain>
    </source>
</reference>
<gene>
    <name evidence="1" type="ORF">SUTMEG_16400</name>
</gene>